<evidence type="ECO:0000313" key="1">
    <source>
        <dbReference type="EMBL" id="BBU22515.1"/>
    </source>
</evidence>
<sequence length="49" mass="5840">MKTHPRKRQETPYRPAFAMADDKKTVHTFLKSRLDFRTANFGRSCELVR</sequence>
<dbReference type="Proteomes" id="UP000464624">
    <property type="component" value="Chromosome"/>
</dbReference>
<organism evidence="1 2">
    <name type="scientific">Mycobacterium xenopi</name>
    <dbReference type="NCBI Taxonomy" id="1789"/>
    <lineage>
        <taxon>Bacteria</taxon>
        <taxon>Bacillati</taxon>
        <taxon>Actinomycetota</taxon>
        <taxon>Actinomycetes</taxon>
        <taxon>Mycobacteriales</taxon>
        <taxon>Mycobacteriaceae</taxon>
        <taxon>Mycobacterium</taxon>
    </lineage>
</organism>
<gene>
    <name evidence="1" type="ORF">MYXE_23050</name>
</gene>
<evidence type="ECO:0000313" key="2">
    <source>
        <dbReference type="Proteomes" id="UP000464624"/>
    </source>
</evidence>
<dbReference type="KEGG" id="mxe:MYXE_23050"/>
<name>A0AAD1H1H4_MYCXE</name>
<reference evidence="1 2" key="1">
    <citation type="submission" date="2019-12" db="EMBL/GenBank/DDBJ databases">
        <title>Complete genome sequence of Mycolicibacterium xenopi str. JCM15661T.</title>
        <authorList>
            <person name="Yoshida M."/>
            <person name="Fukano H."/>
            <person name="Asakura T."/>
            <person name="Hoshino Y."/>
        </authorList>
    </citation>
    <scope>NUCLEOTIDE SEQUENCE [LARGE SCALE GENOMIC DNA]</scope>
    <source>
        <strain evidence="1 2">JCM 15661T</strain>
    </source>
</reference>
<dbReference type="AlphaFoldDB" id="A0AAD1H1H4"/>
<proteinExistence type="predicted"/>
<protein>
    <submittedName>
        <fullName evidence="1">Uncharacterized protein</fullName>
    </submittedName>
</protein>
<dbReference type="EMBL" id="AP022314">
    <property type="protein sequence ID" value="BBU22515.1"/>
    <property type="molecule type" value="Genomic_DNA"/>
</dbReference>
<accession>A0AAD1H1H4</accession>